<dbReference type="InterPro" id="IPR027417">
    <property type="entry name" value="P-loop_NTPase"/>
</dbReference>
<dbReference type="InterPro" id="IPR009729">
    <property type="entry name" value="Gal-3-0_sulfotransfrase"/>
</dbReference>
<name>A0A9J7LMY0_BRAFL</name>
<dbReference type="AlphaFoldDB" id="A0A9J7LMY0"/>
<reference evidence="11" key="1">
    <citation type="journal article" date="2020" name="Nat. Ecol. Evol.">
        <title>Deeply conserved synteny resolves early events in vertebrate evolution.</title>
        <authorList>
            <person name="Simakov O."/>
            <person name="Marletaz F."/>
            <person name="Yue J.X."/>
            <person name="O'Connell B."/>
            <person name="Jenkins J."/>
            <person name="Brandt A."/>
            <person name="Calef R."/>
            <person name="Tung C.H."/>
            <person name="Huang T.K."/>
            <person name="Schmutz J."/>
            <person name="Satoh N."/>
            <person name="Yu J.K."/>
            <person name="Putnam N.H."/>
            <person name="Green R.E."/>
            <person name="Rokhsar D.S."/>
        </authorList>
    </citation>
    <scope>NUCLEOTIDE SEQUENCE [LARGE SCALE GENOMIC DNA]</scope>
    <source>
        <strain evidence="11">S238N-H82</strain>
    </source>
</reference>
<dbReference type="GO" id="GO:0009247">
    <property type="term" value="P:glycolipid biosynthetic process"/>
    <property type="evidence" value="ECO:0007669"/>
    <property type="project" value="InterPro"/>
</dbReference>
<evidence type="ECO:0000256" key="4">
    <source>
        <dbReference type="ARBA" id="ARBA00022692"/>
    </source>
</evidence>
<feature type="transmembrane region" description="Helical" evidence="10">
    <location>
        <begin position="31"/>
        <end position="50"/>
    </location>
</feature>
<accession>A0A9J7LMY0</accession>
<dbReference type="OMA" id="MKGHANI"/>
<comment type="similarity">
    <text evidence="2">Belongs to the galactose-3-O-sulfotransferase family.</text>
</comment>
<keyword evidence="11" id="KW-1185">Reference proteome</keyword>
<proteinExistence type="inferred from homology"/>
<keyword evidence="4 10" id="KW-0812">Transmembrane</keyword>
<organism evidence="11 12">
    <name type="scientific">Branchiostoma floridae</name>
    <name type="common">Florida lancelet</name>
    <name type="synonym">Amphioxus</name>
    <dbReference type="NCBI Taxonomy" id="7739"/>
    <lineage>
        <taxon>Eukaryota</taxon>
        <taxon>Metazoa</taxon>
        <taxon>Chordata</taxon>
        <taxon>Cephalochordata</taxon>
        <taxon>Leptocardii</taxon>
        <taxon>Amphioxiformes</taxon>
        <taxon>Branchiostomatidae</taxon>
        <taxon>Branchiostoma</taxon>
    </lineage>
</organism>
<evidence type="ECO:0000256" key="8">
    <source>
        <dbReference type="ARBA" id="ARBA00023136"/>
    </source>
</evidence>
<protein>
    <submittedName>
        <fullName evidence="12">Galactosylceramide sulfotransferase-like</fullName>
    </submittedName>
</protein>
<evidence type="ECO:0000256" key="9">
    <source>
        <dbReference type="ARBA" id="ARBA00023180"/>
    </source>
</evidence>
<dbReference type="SUPFAM" id="SSF52540">
    <property type="entry name" value="P-loop containing nucleoside triphosphate hydrolases"/>
    <property type="match status" value="1"/>
</dbReference>
<dbReference type="GO" id="GO:0000139">
    <property type="term" value="C:Golgi membrane"/>
    <property type="evidence" value="ECO:0007669"/>
    <property type="project" value="UniProtKB-SubCell"/>
</dbReference>
<evidence type="ECO:0000313" key="12">
    <source>
        <dbReference type="RefSeq" id="XP_035685143.1"/>
    </source>
</evidence>
<dbReference type="KEGG" id="bfo:118421750"/>
<sequence length="316" mass="36340">MTSLPDTMTGSGTTAVAIPSSKKPGTCVRQGFNFLICTVLLVAMTYLSIYSDVINITPNIEQDVARSDASNDTGSGLDDTAIIPKYARLDIDGVERKAEGRCKEKTRFAFIKVHKAGSTTVQYIFQRFGHRRHLHFVLPSRPSVNIGWPYLMKKEDYLQPIPGRPFDMLVFHTVYNREIFRNLLPNNTVYLAIVREPYSHLQSVINFFHLRRLYGLPKDDPVQFFLQSPAELEGAYFQSHNLSTFSKTKNLMAYDLGIPTKMSENEDYVHDYVAQLDRDFLLVMVLEHFDESLVMLKRYMCWQLTDILYKVQNGRK</sequence>
<dbReference type="PANTHER" id="PTHR14647:SF87">
    <property type="entry name" value="PUTATIVE-RELATED"/>
    <property type="match status" value="1"/>
</dbReference>
<evidence type="ECO:0000313" key="11">
    <source>
        <dbReference type="Proteomes" id="UP000001554"/>
    </source>
</evidence>
<dbReference type="Proteomes" id="UP000001554">
    <property type="component" value="Chromosome 8"/>
</dbReference>
<evidence type="ECO:0000256" key="7">
    <source>
        <dbReference type="ARBA" id="ARBA00023034"/>
    </source>
</evidence>
<keyword evidence="6 10" id="KW-1133">Transmembrane helix</keyword>
<keyword evidence="3" id="KW-0808">Transferase</keyword>
<evidence type="ECO:0000256" key="10">
    <source>
        <dbReference type="SAM" id="Phobius"/>
    </source>
</evidence>
<evidence type="ECO:0000256" key="3">
    <source>
        <dbReference type="ARBA" id="ARBA00022679"/>
    </source>
</evidence>
<dbReference type="GO" id="GO:0001733">
    <property type="term" value="F:galactosylceramide sulfotransferase activity"/>
    <property type="evidence" value="ECO:0007669"/>
    <property type="project" value="InterPro"/>
</dbReference>
<dbReference type="RefSeq" id="XP_035685143.1">
    <property type="nucleotide sequence ID" value="XM_035829250.1"/>
</dbReference>
<evidence type="ECO:0000256" key="5">
    <source>
        <dbReference type="ARBA" id="ARBA00022968"/>
    </source>
</evidence>
<evidence type="ECO:0000256" key="6">
    <source>
        <dbReference type="ARBA" id="ARBA00022989"/>
    </source>
</evidence>
<reference evidence="12" key="2">
    <citation type="submission" date="2025-08" db="UniProtKB">
        <authorList>
            <consortium name="RefSeq"/>
        </authorList>
    </citation>
    <scope>IDENTIFICATION</scope>
    <source>
        <strain evidence="12">S238N-H82</strain>
        <tissue evidence="12">Testes</tissue>
    </source>
</reference>
<keyword evidence="8 10" id="KW-0472">Membrane</keyword>
<keyword evidence="7" id="KW-0333">Golgi apparatus</keyword>
<dbReference type="PANTHER" id="PTHR14647">
    <property type="entry name" value="GALACTOSE-3-O-SULFOTRANSFERASE"/>
    <property type="match status" value="1"/>
</dbReference>
<comment type="subcellular location">
    <subcellularLocation>
        <location evidence="1">Golgi apparatus membrane</location>
        <topology evidence="1">Single-pass type II membrane protein</topology>
    </subcellularLocation>
</comment>
<gene>
    <name evidence="12" type="primary">LOC118421750</name>
</gene>
<evidence type="ECO:0000256" key="1">
    <source>
        <dbReference type="ARBA" id="ARBA00004323"/>
    </source>
</evidence>
<keyword evidence="9" id="KW-0325">Glycoprotein</keyword>
<evidence type="ECO:0000256" key="2">
    <source>
        <dbReference type="ARBA" id="ARBA00008124"/>
    </source>
</evidence>
<dbReference type="GO" id="GO:0008146">
    <property type="term" value="F:sulfotransferase activity"/>
    <property type="evidence" value="ECO:0000318"/>
    <property type="project" value="GO_Central"/>
</dbReference>
<dbReference type="GeneID" id="118421750"/>
<dbReference type="Gene3D" id="3.40.50.300">
    <property type="entry name" value="P-loop containing nucleotide triphosphate hydrolases"/>
    <property type="match status" value="1"/>
</dbReference>
<dbReference type="Pfam" id="PF06990">
    <property type="entry name" value="Gal-3-0_sulfotr"/>
    <property type="match status" value="1"/>
</dbReference>
<keyword evidence="5" id="KW-0735">Signal-anchor</keyword>
<dbReference type="OrthoDB" id="514299at2759"/>